<evidence type="ECO:0000256" key="4">
    <source>
        <dbReference type="ARBA" id="ARBA00004702"/>
    </source>
</evidence>
<keyword evidence="25" id="KW-1015">Disulfide bond</keyword>
<evidence type="ECO:0000256" key="5">
    <source>
        <dbReference type="ARBA" id="ARBA00008928"/>
    </source>
</evidence>
<evidence type="ECO:0000256" key="19">
    <source>
        <dbReference type="ARBA" id="ARBA00022848"/>
    </source>
</evidence>
<evidence type="ECO:0000256" key="30">
    <source>
        <dbReference type="ARBA" id="ARBA00033143"/>
    </source>
</evidence>
<keyword evidence="10" id="KW-0444">Lipid biosynthesis</keyword>
<dbReference type="FunFam" id="2.10.25.10:FF:000235">
    <property type="entry name" value="Prostaglandin G/H synthase 2"/>
    <property type="match status" value="1"/>
</dbReference>
<comment type="cofactor">
    <cofactor evidence="1">
        <name>heme b</name>
        <dbReference type="ChEBI" id="CHEBI:60344"/>
    </cofactor>
</comment>
<keyword evidence="11 37" id="KW-0245">EGF-like domain</keyword>
<evidence type="ECO:0000256" key="12">
    <source>
        <dbReference type="ARBA" id="ARBA00022559"/>
    </source>
</evidence>
<comment type="similarity">
    <text evidence="5">Belongs to the prostaglandin G/H synthase family.</text>
</comment>
<dbReference type="GO" id="GO:0043005">
    <property type="term" value="C:neuron projection"/>
    <property type="evidence" value="ECO:0007669"/>
    <property type="project" value="TreeGrafter"/>
</dbReference>
<evidence type="ECO:0000256" key="18">
    <source>
        <dbReference type="ARBA" id="ARBA00022832"/>
    </source>
</evidence>
<keyword evidence="23" id="KW-0443">Lipid metabolism</keyword>
<dbReference type="InterPro" id="IPR019791">
    <property type="entry name" value="Haem_peroxidase_animal"/>
</dbReference>
<keyword evidence="9" id="KW-0644">Prostaglandin metabolism</keyword>
<evidence type="ECO:0000256" key="10">
    <source>
        <dbReference type="ARBA" id="ARBA00022516"/>
    </source>
</evidence>
<name>A0AAN7RWJ9_MYCAM</name>
<evidence type="ECO:0000256" key="32">
    <source>
        <dbReference type="ARBA" id="ARBA00036313"/>
    </source>
</evidence>
<evidence type="ECO:0000256" key="23">
    <source>
        <dbReference type="ARBA" id="ARBA00023098"/>
    </source>
</evidence>
<feature type="chain" id="PRO_5042865036" description="Prostaglandin G/H synthase 1" evidence="38">
    <location>
        <begin position="38"/>
        <end position="744"/>
    </location>
</feature>
<keyword evidence="41" id="KW-1185">Reference proteome</keyword>
<keyword evidence="21" id="KW-0560">Oxidoreductase</keyword>
<keyword evidence="24" id="KW-0472">Membrane</keyword>
<dbReference type="PANTHER" id="PTHR11903">
    <property type="entry name" value="PROSTAGLANDIN G/H SYNTHASE"/>
    <property type="match status" value="1"/>
</dbReference>
<evidence type="ECO:0000256" key="34">
    <source>
        <dbReference type="ARBA" id="ARBA00036409"/>
    </source>
</evidence>
<dbReference type="InterPro" id="IPR000742">
    <property type="entry name" value="EGF"/>
</dbReference>
<dbReference type="GO" id="GO:0004601">
    <property type="term" value="F:peroxidase activity"/>
    <property type="evidence" value="ECO:0007669"/>
    <property type="project" value="UniProtKB-KW"/>
</dbReference>
<evidence type="ECO:0000256" key="24">
    <source>
        <dbReference type="ARBA" id="ARBA00023136"/>
    </source>
</evidence>
<evidence type="ECO:0000256" key="6">
    <source>
        <dbReference type="ARBA" id="ARBA00011738"/>
    </source>
</evidence>
<proteinExistence type="inferred from homology"/>
<evidence type="ECO:0000256" key="16">
    <source>
        <dbReference type="ARBA" id="ARBA00022729"/>
    </source>
</evidence>
<dbReference type="CDD" id="cd09816">
    <property type="entry name" value="prostaglandin_endoperoxide_synthase"/>
    <property type="match status" value="1"/>
</dbReference>
<keyword evidence="20" id="KW-0223">Dioxygenase</keyword>
<feature type="signal peptide" evidence="38">
    <location>
        <begin position="1"/>
        <end position="37"/>
    </location>
</feature>
<dbReference type="SUPFAM" id="SSF57196">
    <property type="entry name" value="EGF/Laminin"/>
    <property type="match status" value="1"/>
</dbReference>
<gene>
    <name evidence="40" type="ORF">QYF61_005352</name>
</gene>
<evidence type="ECO:0000259" key="39">
    <source>
        <dbReference type="PROSITE" id="PS50026"/>
    </source>
</evidence>
<evidence type="ECO:0000256" key="27">
    <source>
        <dbReference type="ARBA" id="ARBA00023180"/>
    </source>
</evidence>
<evidence type="ECO:0000256" key="37">
    <source>
        <dbReference type="PROSITE-ProRule" id="PRU00076"/>
    </source>
</evidence>
<dbReference type="Proteomes" id="UP001333110">
    <property type="component" value="Unassembled WGS sequence"/>
</dbReference>
<dbReference type="GO" id="GO:0005789">
    <property type="term" value="C:endoplasmic reticulum membrane"/>
    <property type="evidence" value="ECO:0007669"/>
    <property type="project" value="UniProtKB-SubCell"/>
</dbReference>
<keyword evidence="12" id="KW-0575">Peroxidase</keyword>
<evidence type="ECO:0000256" key="11">
    <source>
        <dbReference type="ARBA" id="ARBA00022536"/>
    </source>
</evidence>
<dbReference type="Gene3D" id="2.10.25.10">
    <property type="entry name" value="Laminin"/>
    <property type="match status" value="1"/>
</dbReference>
<dbReference type="GO" id="GO:0019371">
    <property type="term" value="P:cyclooxygenase pathway"/>
    <property type="evidence" value="ECO:0007669"/>
    <property type="project" value="TreeGrafter"/>
</dbReference>
<comment type="catalytic activity">
    <reaction evidence="33">
        <text>(9Z,12Z)-octadecadienoate + AH2 + O2 = (13S)-hydroxy-(9Z,11E)-octadecadienoate + A + H2O</text>
        <dbReference type="Rhea" id="RHEA:75451"/>
        <dbReference type="ChEBI" id="CHEBI:13193"/>
        <dbReference type="ChEBI" id="CHEBI:15377"/>
        <dbReference type="ChEBI" id="CHEBI:15379"/>
        <dbReference type="ChEBI" id="CHEBI:17499"/>
        <dbReference type="ChEBI" id="CHEBI:30245"/>
        <dbReference type="ChEBI" id="CHEBI:90850"/>
    </reaction>
    <physiologicalReaction direction="left-to-right" evidence="33">
        <dbReference type="Rhea" id="RHEA:75452"/>
    </physiologicalReaction>
</comment>
<feature type="domain" description="EGF-like" evidence="39">
    <location>
        <begin position="41"/>
        <end position="79"/>
    </location>
</feature>
<dbReference type="Pfam" id="PF03098">
    <property type="entry name" value="An_peroxidase"/>
    <property type="match status" value="1"/>
</dbReference>
<keyword evidence="14 36" id="KW-0349">Heme</keyword>
<keyword evidence="22 36" id="KW-0408">Iron</keyword>
<comment type="subcellular location">
    <subcellularLocation>
        <location evidence="3">Endoplasmic reticulum membrane</location>
    </subcellularLocation>
    <subcellularLocation>
        <location evidence="2">Microsome membrane</location>
    </subcellularLocation>
</comment>
<evidence type="ECO:0000256" key="25">
    <source>
        <dbReference type="ARBA" id="ARBA00023157"/>
    </source>
</evidence>
<keyword evidence="27" id="KW-0325">Glycoprotein</keyword>
<dbReference type="SUPFAM" id="SSF48113">
    <property type="entry name" value="Heme-dependent peroxidases"/>
    <property type="match status" value="2"/>
</dbReference>
<comment type="caution">
    <text evidence="40">The sequence shown here is derived from an EMBL/GenBank/DDBJ whole genome shotgun (WGS) entry which is preliminary data.</text>
</comment>
<dbReference type="InterPro" id="IPR010255">
    <property type="entry name" value="Haem_peroxidase_sf"/>
</dbReference>
<keyword evidence="18" id="KW-0276">Fatty acid metabolism</keyword>
<evidence type="ECO:0000256" key="9">
    <source>
        <dbReference type="ARBA" id="ARBA00022501"/>
    </source>
</evidence>
<keyword evidence="26" id="KW-0275">Fatty acid biosynthesis</keyword>
<keyword evidence="17" id="KW-0256">Endoplasmic reticulum</keyword>
<evidence type="ECO:0000256" key="28">
    <source>
        <dbReference type="ARBA" id="ARBA00031217"/>
    </source>
</evidence>
<dbReference type="GO" id="GO:0016702">
    <property type="term" value="F:oxidoreductase activity, acting on single donors with incorporation of molecular oxygen, incorporation of two atoms of oxygen"/>
    <property type="evidence" value="ECO:0007669"/>
    <property type="project" value="TreeGrafter"/>
</dbReference>
<dbReference type="GO" id="GO:0006979">
    <property type="term" value="P:response to oxidative stress"/>
    <property type="evidence" value="ECO:0007669"/>
    <property type="project" value="InterPro"/>
</dbReference>
<dbReference type="GO" id="GO:0004666">
    <property type="term" value="F:prostaglandin-endoperoxide synthase activity"/>
    <property type="evidence" value="ECO:0007669"/>
    <property type="project" value="UniProtKB-EC"/>
</dbReference>
<dbReference type="GO" id="GO:0020037">
    <property type="term" value="F:heme binding"/>
    <property type="evidence" value="ECO:0007669"/>
    <property type="project" value="InterPro"/>
</dbReference>
<evidence type="ECO:0000256" key="31">
    <source>
        <dbReference type="ARBA" id="ARBA00035976"/>
    </source>
</evidence>
<comment type="pathway">
    <text evidence="4">Lipid metabolism; prostaglandin biosynthesis.</text>
</comment>
<evidence type="ECO:0000256" key="3">
    <source>
        <dbReference type="ARBA" id="ARBA00004586"/>
    </source>
</evidence>
<feature type="active site" description="For cyclooxygenase activity" evidence="35">
    <location>
        <position position="529"/>
    </location>
</feature>
<sequence>MGGGCRARAPPGAGLRRAGLRLLLAHAVLLCAAGSTATDGSVNPCCYFPCQHQGVCVRVGLGGYECDCTRTGYFGANCTSPELWTRLHNLLKPSPAFYHFILTHFKWFWDIINSTFIRDTLMRLVLTVRANLIPSPPTFNSDYGYISWEAYANVSYYTRVLPPVPDNCPTPMGTKGTRLARGDRHRTVPGVGLSRRSSTPGPYPAQHQCFPPTRARAFTAMDASASHCWRCRVALLPCPSWPCGQEEFDGIQTATGARRSLCERGVRRLCRRFSAWCWSRHGSAWRRPRGHHRYLAGSAQGTRLQPPSFAGKQQLPDPQLLAERFLLRRKFEADPQGTNLMFAFFAQHFTHQFFKTSGKMGRGFTKALGHGVDLGHLYGDNLQRQHQLRLFRDGKLKFQVVDGEVYPPMVTDAPVHMVYPSAFPKEKQLAMGQEVFGLLPGLCMYATLWLREHNRVCDVLKREHPTWSDEQLFQTARLILIGETIKIVIEDYVQHLSGYFLSLKFDPELLFGSQFQYRNRIAVEFNQLYHWHGLMPDSFVIQGEEYSYEQFLYNTSMLMDYGVEALVESFSKQIAGRIGGVQTINANILNVAVGVIKESRQLRLQPFNEYRKRFGMKPYKSFQELTGEEEKAAELEELYGDIDALEFYLGLLLEKPQPNGIFGESMVEIGAPFSLKGLLGNPICSPEYWKPSTFGGATGFEIVKTASLEKLVCLNVKKCPYVAFRVPDAAENGGPRGGGPSTEL</sequence>
<organism evidence="40 41">
    <name type="scientific">Mycteria americana</name>
    <name type="common">Wood stork</name>
    <dbReference type="NCBI Taxonomy" id="33587"/>
    <lineage>
        <taxon>Eukaryota</taxon>
        <taxon>Metazoa</taxon>
        <taxon>Chordata</taxon>
        <taxon>Craniata</taxon>
        <taxon>Vertebrata</taxon>
        <taxon>Euteleostomi</taxon>
        <taxon>Archelosauria</taxon>
        <taxon>Archosauria</taxon>
        <taxon>Dinosauria</taxon>
        <taxon>Saurischia</taxon>
        <taxon>Theropoda</taxon>
        <taxon>Coelurosauria</taxon>
        <taxon>Aves</taxon>
        <taxon>Neognathae</taxon>
        <taxon>Neoaves</taxon>
        <taxon>Aequornithes</taxon>
        <taxon>Ciconiiformes</taxon>
        <taxon>Ciconiidae</taxon>
        <taxon>Mycteria</taxon>
    </lineage>
</organism>
<dbReference type="CDD" id="cd00054">
    <property type="entry name" value="EGF_CA"/>
    <property type="match status" value="1"/>
</dbReference>
<evidence type="ECO:0000256" key="20">
    <source>
        <dbReference type="ARBA" id="ARBA00022964"/>
    </source>
</evidence>
<keyword evidence="16 38" id="KW-0732">Signal</keyword>
<dbReference type="PROSITE" id="PS50026">
    <property type="entry name" value="EGF_3"/>
    <property type="match status" value="1"/>
</dbReference>
<evidence type="ECO:0000256" key="13">
    <source>
        <dbReference type="ARBA" id="ARBA00022585"/>
    </source>
</evidence>
<protein>
    <recommendedName>
        <fullName evidence="8">Prostaglandin G/H synthase 1</fullName>
        <ecNumber evidence="7">1.14.99.1</ecNumber>
    </recommendedName>
    <alternativeName>
        <fullName evidence="28">Cyclooxygenase-1</fullName>
    </alternativeName>
    <alternativeName>
        <fullName evidence="29">Prostaglandin H2 synthase 1</fullName>
    </alternativeName>
    <alternativeName>
        <fullName evidence="30">Prostaglandin-endoperoxide synthase 1</fullName>
    </alternativeName>
</protein>
<evidence type="ECO:0000256" key="33">
    <source>
        <dbReference type="ARBA" id="ARBA00036358"/>
    </source>
</evidence>
<dbReference type="EMBL" id="JAUNZN010000017">
    <property type="protein sequence ID" value="KAK4811426.1"/>
    <property type="molecule type" value="Genomic_DNA"/>
</dbReference>
<comment type="catalytic activity">
    <reaction evidence="31">
        <text>(9Z,12Z)-octadecadienoate + AH2 + O2 = (9S)-hydroxy-(10E,12Z)-octadecadienoate + A + H2O</text>
        <dbReference type="Rhea" id="RHEA:75459"/>
        <dbReference type="ChEBI" id="CHEBI:13193"/>
        <dbReference type="ChEBI" id="CHEBI:15377"/>
        <dbReference type="ChEBI" id="CHEBI:15379"/>
        <dbReference type="ChEBI" id="CHEBI:17499"/>
        <dbReference type="ChEBI" id="CHEBI:30245"/>
        <dbReference type="ChEBI" id="CHEBI:77852"/>
    </reaction>
    <physiologicalReaction direction="left-to-right" evidence="31">
        <dbReference type="Rhea" id="RHEA:75460"/>
    </physiologicalReaction>
</comment>
<evidence type="ECO:0000256" key="29">
    <source>
        <dbReference type="ARBA" id="ARBA00031794"/>
    </source>
</evidence>
<evidence type="ECO:0000256" key="35">
    <source>
        <dbReference type="PIRSR" id="PIRSR619791-1"/>
    </source>
</evidence>
<keyword evidence="15 36" id="KW-0479">Metal-binding</keyword>
<dbReference type="PANTHER" id="PTHR11903:SF6">
    <property type="entry name" value="PROSTAGLANDIN G_H SYNTHASE 1"/>
    <property type="match status" value="1"/>
</dbReference>
<evidence type="ECO:0000256" key="21">
    <source>
        <dbReference type="ARBA" id="ARBA00023002"/>
    </source>
</evidence>
<dbReference type="AlphaFoldDB" id="A0AAN7RWJ9"/>
<comment type="subunit">
    <text evidence="6">Homodimer.</text>
</comment>
<comment type="caution">
    <text evidence="37">Lacks conserved residue(s) required for the propagation of feature annotation.</text>
</comment>
<feature type="binding site" description="axial binding residue" evidence="36">
    <location>
        <position position="532"/>
    </location>
    <ligand>
        <name>heme b</name>
        <dbReference type="ChEBI" id="CHEBI:60344"/>
    </ligand>
    <ligandPart>
        <name>Fe</name>
        <dbReference type="ChEBI" id="CHEBI:18248"/>
    </ligandPart>
</feature>
<comment type="catalytic activity">
    <reaction evidence="34">
        <text>(9Z,12Z)-octadecadienoate + AH2 + O2 = (13R)-hydroxy-(9Z,11E)-octadecadienoate + A + H2O</text>
        <dbReference type="Rhea" id="RHEA:75455"/>
        <dbReference type="ChEBI" id="CHEBI:13193"/>
        <dbReference type="ChEBI" id="CHEBI:15377"/>
        <dbReference type="ChEBI" id="CHEBI:15379"/>
        <dbReference type="ChEBI" id="CHEBI:17499"/>
        <dbReference type="ChEBI" id="CHEBI:30245"/>
        <dbReference type="ChEBI" id="CHEBI:136655"/>
    </reaction>
    <physiologicalReaction direction="left-to-right" evidence="34">
        <dbReference type="Rhea" id="RHEA:75456"/>
    </physiologicalReaction>
</comment>
<feature type="active site" description="Proton acceptor" evidence="35">
    <location>
        <position position="351"/>
    </location>
</feature>
<comment type="catalytic activity">
    <reaction evidence="32">
        <text>(9Z,12Z)-octadecadienoate + AH2 + O2 = (9R)-hydroxy-(10E,12Z)-octadecadienoate + A + H2O</text>
        <dbReference type="Rhea" id="RHEA:75447"/>
        <dbReference type="ChEBI" id="CHEBI:13193"/>
        <dbReference type="ChEBI" id="CHEBI:15377"/>
        <dbReference type="ChEBI" id="CHEBI:15379"/>
        <dbReference type="ChEBI" id="CHEBI:17499"/>
        <dbReference type="ChEBI" id="CHEBI:30245"/>
        <dbReference type="ChEBI" id="CHEBI:77895"/>
    </reaction>
    <physiologicalReaction direction="left-to-right" evidence="32">
        <dbReference type="Rhea" id="RHEA:75448"/>
    </physiologicalReaction>
</comment>
<evidence type="ECO:0000256" key="8">
    <source>
        <dbReference type="ARBA" id="ARBA00020404"/>
    </source>
</evidence>
<evidence type="ECO:0000256" key="26">
    <source>
        <dbReference type="ARBA" id="ARBA00023160"/>
    </source>
</evidence>
<dbReference type="PROSITE" id="PS50292">
    <property type="entry name" value="PEROXIDASE_3"/>
    <property type="match status" value="1"/>
</dbReference>
<dbReference type="InterPro" id="IPR050783">
    <property type="entry name" value="Oxylipin_biosynth_metab"/>
</dbReference>
<dbReference type="GO" id="GO:0046872">
    <property type="term" value="F:metal ion binding"/>
    <property type="evidence" value="ECO:0007669"/>
    <property type="project" value="UniProtKB-KW"/>
</dbReference>
<evidence type="ECO:0000256" key="1">
    <source>
        <dbReference type="ARBA" id="ARBA00001970"/>
    </source>
</evidence>
<evidence type="ECO:0000256" key="2">
    <source>
        <dbReference type="ARBA" id="ARBA00004524"/>
    </source>
</evidence>
<evidence type="ECO:0000256" key="36">
    <source>
        <dbReference type="PIRSR" id="PIRSR619791-2"/>
    </source>
</evidence>
<evidence type="ECO:0000313" key="41">
    <source>
        <dbReference type="Proteomes" id="UP001333110"/>
    </source>
</evidence>
<dbReference type="EC" id="1.14.99.1" evidence="7"/>
<dbReference type="InterPro" id="IPR037120">
    <property type="entry name" value="Haem_peroxidase_sf_animal"/>
</dbReference>
<evidence type="ECO:0000256" key="17">
    <source>
        <dbReference type="ARBA" id="ARBA00022824"/>
    </source>
</evidence>
<evidence type="ECO:0000256" key="15">
    <source>
        <dbReference type="ARBA" id="ARBA00022723"/>
    </source>
</evidence>
<evidence type="ECO:0000313" key="40">
    <source>
        <dbReference type="EMBL" id="KAK4811426.1"/>
    </source>
</evidence>
<reference evidence="40 41" key="1">
    <citation type="journal article" date="2023" name="J. Hered.">
        <title>Chromosome-level genome of the wood stork (Mycteria americana) provides insight into avian chromosome evolution.</title>
        <authorList>
            <person name="Flamio R. Jr."/>
            <person name="Ramstad K.M."/>
        </authorList>
    </citation>
    <scope>NUCLEOTIDE SEQUENCE [LARGE SCALE GENOMIC DNA]</scope>
    <source>
        <strain evidence="40">JAX WOST 10</strain>
    </source>
</reference>
<accession>A0AAN7RWJ9</accession>
<dbReference type="Gene3D" id="1.10.640.10">
    <property type="entry name" value="Haem peroxidase domain superfamily, animal type"/>
    <property type="match status" value="2"/>
</dbReference>
<keyword evidence="19" id="KW-0492">Microsome</keyword>
<dbReference type="PRINTS" id="PR00457">
    <property type="entry name" value="ANPEROXIDASE"/>
</dbReference>
<evidence type="ECO:0000256" key="7">
    <source>
        <dbReference type="ARBA" id="ARBA00012440"/>
    </source>
</evidence>
<evidence type="ECO:0000256" key="14">
    <source>
        <dbReference type="ARBA" id="ARBA00022617"/>
    </source>
</evidence>
<evidence type="ECO:0000256" key="38">
    <source>
        <dbReference type="SAM" id="SignalP"/>
    </source>
</evidence>
<evidence type="ECO:0000256" key="22">
    <source>
        <dbReference type="ARBA" id="ARBA00023004"/>
    </source>
</evidence>
<keyword evidence="13" id="KW-0643">Prostaglandin biosynthesis</keyword>